<gene>
    <name evidence="2" type="ORF">Hamer_G025179</name>
</gene>
<proteinExistence type="predicted"/>
<evidence type="ECO:0000313" key="2">
    <source>
        <dbReference type="EMBL" id="KAG7176792.1"/>
    </source>
</evidence>
<dbReference type="Proteomes" id="UP000747542">
    <property type="component" value="Unassembled WGS sequence"/>
</dbReference>
<feature type="region of interest" description="Disordered" evidence="1">
    <location>
        <begin position="1"/>
        <end position="35"/>
    </location>
</feature>
<organism evidence="2 3">
    <name type="scientific">Homarus americanus</name>
    <name type="common">American lobster</name>
    <dbReference type="NCBI Taxonomy" id="6706"/>
    <lineage>
        <taxon>Eukaryota</taxon>
        <taxon>Metazoa</taxon>
        <taxon>Ecdysozoa</taxon>
        <taxon>Arthropoda</taxon>
        <taxon>Crustacea</taxon>
        <taxon>Multicrustacea</taxon>
        <taxon>Malacostraca</taxon>
        <taxon>Eumalacostraca</taxon>
        <taxon>Eucarida</taxon>
        <taxon>Decapoda</taxon>
        <taxon>Pleocyemata</taxon>
        <taxon>Astacidea</taxon>
        <taxon>Nephropoidea</taxon>
        <taxon>Nephropidae</taxon>
        <taxon>Homarus</taxon>
    </lineage>
</organism>
<name>A0A8J5TSX0_HOMAM</name>
<dbReference type="AlphaFoldDB" id="A0A8J5TSX0"/>
<sequence>MPPLRQVRDRDRGHLARWTPVDRGHLETGRDRGHLETGERWGRMRREGEVGVEVGVRGVVWSEGGMVRENEGG</sequence>
<protein>
    <submittedName>
        <fullName evidence="2">Uncharacterized protein</fullName>
    </submittedName>
</protein>
<evidence type="ECO:0000313" key="3">
    <source>
        <dbReference type="Proteomes" id="UP000747542"/>
    </source>
</evidence>
<accession>A0A8J5TSX0</accession>
<reference evidence="2" key="1">
    <citation type="journal article" date="2021" name="Sci. Adv.">
        <title>The American lobster genome reveals insights on longevity, neural, and immune adaptations.</title>
        <authorList>
            <person name="Polinski J.M."/>
            <person name="Zimin A.V."/>
            <person name="Clark K.F."/>
            <person name="Kohn A.B."/>
            <person name="Sadowski N."/>
            <person name="Timp W."/>
            <person name="Ptitsyn A."/>
            <person name="Khanna P."/>
            <person name="Romanova D.Y."/>
            <person name="Williams P."/>
            <person name="Greenwood S.J."/>
            <person name="Moroz L.L."/>
            <person name="Walt D.R."/>
            <person name="Bodnar A.G."/>
        </authorList>
    </citation>
    <scope>NUCLEOTIDE SEQUENCE</scope>
    <source>
        <strain evidence="2">GMGI-L3</strain>
    </source>
</reference>
<keyword evidence="3" id="KW-1185">Reference proteome</keyword>
<comment type="caution">
    <text evidence="2">The sequence shown here is derived from an EMBL/GenBank/DDBJ whole genome shotgun (WGS) entry which is preliminary data.</text>
</comment>
<evidence type="ECO:0000256" key="1">
    <source>
        <dbReference type="SAM" id="MobiDB-lite"/>
    </source>
</evidence>
<dbReference type="EMBL" id="JAHLQT010002670">
    <property type="protein sequence ID" value="KAG7176792.1"/>
    <property type="molecule type" value="Genomic_DNA"/>
</dbReference>